<comment type="similarity">
    <text evidence="1">Belongs to the universal stress protein A family.</text>
</comment>
<dbReference type="Gene3D" id="3.40.50.620">
    <property type="entry name" value="HUPs"/>
    <property type="match status" value="1"/>
</dbReference>
<dbReference type="InterPro" id="IPR014729">
    <property type="entry name" value="Rossmann-like_a/b/a_fold"/>
</dbReference>
<dbReference type="RefSeq" id="WP_240983602.1">
    <property type="nucleotide sequence ID" value="NZ_CDGJ01000052.1"/>
</dbReference>
<evidence type="ECO:0000313" key="5">
    <source>
        <dbReference type="Proteomes" id="UP001071230"/>
    </source>
</evidence>
<dbReference type="SUPFAM" id="SSF52402">
    <property type="entry name" value="Adenine nucleotide alpha hydrolases-like"/>
    <property type="match status" value="1"/>
</dbReference>
<dbReference type="Proteomes" id="UP001071230">
    <property type="component" value="Unassembled WGS sequence"/>
</dbReference>
<dbReference type="PRINTS" id="PR01438">
    <property type="entry name" value="UNVRSLSTRESS"/>
</dbReference>
<evidence type="ECO:0000259" key="2">
    <source>
        <dbReference type="Pfam" id="PF00582"/>
    </source>
</evidence>
<evidence type="ECO:0000256" key="1">
    <source>
        <dbReference type="ARBA" id="ARBA00008791"/>
    </source>
</evidence>
<evidence type="ECO:0000313" key="4">
    <source>
        <dbReference type="EMBL" id="CEJ07409.1"/>
    </source>
</evidence>
<sequence length="177" mass="19587">MTGSLETKVLLYSDGSAQSFSAAVYTATLLKNMPSMSLTVVQTREAAQHAPDLEYSWLNTWPTTPSPDLRERVIDESDALTNKLYDEIRAKTVRIFTERGLKVTHEVIPAGASISDTVDAILEFAKKNKCELIIMGTRGLTSLKGLLFGSLAHEMLTKSMIPVLLIKKLPQEFIDDL</sequence>
<feature type="domain" description="UspA" evidence="2">
    <location>
        <begin position="47"/>
        <end position="167"/>
    </location>
</feature>
<dbReference type="Pfam" id="PF00582">
    <property type="entry name" value="Usp"/>
    <property type="match status" value="1"/>
</dbReference>
<reference evidence="4" key="1">
    <citation type="submission" date="2014-11" db="EMBL/GenBank/DDBJ databases">
        <authorList>
            <person name="Hornung B.V."/>
        </authorList>
    </citation>
    <scope>NUCLEOTIDE SEQUENCE</scope>
    <source>
        <strain evidence="4">INE</strain>
    </source>
</reference>
<organism evidence="3">
    <name type="scientific">Acididesulfobacillus acetoxydans</name>
    <dbReference type="NCBI Taxonomy" id="1561005"/>
    <lineage>
        <taxon>Bacteria</taxon>
        <taxon>Bacillati</taxon>
        <taxon>Bacillota</taxon>
        <taxon>Clostridia</taxon>
        <taxon>Eubacteriales</taxon>
        <taxon>Peptococcaceae</taxon>
        <taxon>Acididesulfobacillus</taxon>
    </lineage>
</organism>
<reference evidence="3" key="2">
    <citation type="submission" date="2020-01" db="EMBL/GenBank/DDBJ databases">
        <authorList>
            <person name="Hornung B."/>
        </authorList>
    </citation>
    <scope>NUCLEOTIDE SEQUENCE</scope>
    <source>
        <strain evidence="3">PacBioINE</strain>
    </source>
</reference>
<proteinExistence type="inferred from homology"/>
<dbReference type="EMBL" id="LR746496">
    <property type="protein sequence ID" value="CAA7599843.1"/>
    <property type="molecule type" value="Genomic_DNA"/>
</dbReference>
<name>A0A8S0VVN4_9FIRM</name>
<dbReference type="CDD" id="cd00293">
    <property type="entry name" value="USP-like"/>
    <property type="match status" value="1"/>
</dbReference>
<dbReference type="InterPro" id="IPR006016">
    <property type="entry name" value="UspA"/>
</dbReference>
<dbReference type="AlphaFoldDB" id="A0A8S0VVN4"/>
<evidence type="ECO:0000313" key="3">
    <source>
        <dbReference type="EMBL" id="CAA7599843.1"/>
    </source>
</evidence>
<protein>
    <submittedName>
        <fullName evidence="4">Universal stress protein UspA-like protein</fullName>
    </submittedName>
    <submittedName>
        <fullName evidence="3">Universal stress protein signature</fullName>
    </submittedName>
</protein>
<dbReference type="PANTHER" id="PTHR46268:SF6">
    <property type="entry name" value="UNIVERSAL STRESS PROTEIN UP12"/>
    <property type="match status" value="1"/>
</dbReference>
<gene>
    <name evidence="3" type="ORF">DEACI_0472</name>
    <name evidence="4" type="ORF">DEACI_1872</name>
</gene>
<accession>A0A8S0VVN4</accession>
<dbReference type="PANTHER" id="PTHR46268">
    <property type="entry name" value="STRESS RESPONSE PROTEIN NHAX"/>
    <property type="match status" value="1"/>
</dbReference>
<dbReference type="InterPro" id="IPR006015">
    <property type="entry name" value="Universal_stress_UspA"/>
</dbReference>
<dbReference type="Proteomes" id="UP000836597">
    <property type="component" value="Chromosome"/>
</dbReference>
<dbReference type="EMBL" id="CDGJ01000052">
    <property type="protein sequence ID" value="CEJ07409.1"/>
    <property type="molecule type" value="Genomic_DNA"/>
</dbReference>
<keyword evidence="5" id="KW-1185">Reference proteome</keyword>
<dbReference type="KEGG" id="aacx:DEACI_0472"/>